<protein>
    <submittedName>
        <fullName evidence="1">Uncharacterized protein</fullName>
    </submittedName>
</protein>
<accession>F3QKB3</accession>
<dbReference type="Proteomes" id="UP000005156">
    <property type="component" value="Unassembled WGS sequence"/>
</dbReference>
<keyword evidence="2" id="KW-1185">Reference proteome</keyword>
<dbReference type="eggNOG" id="ENOG5033UKZ">
    <property type="taxonomic scope" value="Bacteria"/>
</dbReference>
<comment type="caution">
    <text evidence="1">The sequence shown here is derived from an EMBL/GenBank/DDBJ whole genome shotgun (WGS) entry which is preliminary data.</text>
</comment>
<proteinExistence type="predicted"/>
<dbReference type="RefSeq" id="WP_008811935.1">
    <property type="nucleotide sequence ID" value="NZ_CAXTIX010000007.1"/>
</dbReference>
<dbReference type="HOGENOM" id="CLU_2068638_0_0_4"/>
<reference evidence="1 2" key="1">
    <citation type="submission" date="2011-02" db="EMBL/GenBank/DDBJ databases">
        <authorList>
            <person name="Weinstock G."/>
            <person name="Sodergren E."/>
            <person name="Clifton S."/>
            <person name="Fulton L."/>
            <person name="Fulton B."/>
            <person name="Courtney L."/>
            <person name="Fronick C."/>
            <person name="Harrison M."/>
            <person name="Strong C."/>
            <person name="Farmer C."/>
            <person name="Delahaunty K."/>
            <person name="Markovic C."/>
            <person name="Hall O."/>
            <person name="Minx P."/>
            <person name="Tomlinson C."/>
            <person name="Mitreva M."/>
            <person name="Hou S."/>
            <person name="Chen J."/>
            <person name="Wollam A."/>
            <person name="Pepin K.H."/>
            <person name="Johnson M."/>
            <person name="Bhonagiri V."/>
            <person name="Zhang X."/>
            <person name="Suruliraj S."/>
            <person name="Warren W."/>
            <person name="Chinwalla A."/>
            <person name="Mardis E.R."/>
            <person name="Wilson R.K."/>
        </authorList>
    </citation>
    <scope>NUCLEOTIDE SEQUENCE [LARGE SCALE GENOMIC DNA]</scope>
    <source>
        <strain evidence="1 2">YIT 11859</strain>
    </source>
</reference>
<dbReference type="AlphaFoldDB" id="F3QKB3"/>
<organism evidence="1 2">
    <name type="scientific">Parasutterella excrementihominis YIT 11859</name>
    <dbReference type="NCBI Taxonomy" id="762966"/>
    <lineage>
        <taxon>Bacteria</taxon>
        <taxon>Pseudomonadati</taxon>
        <taxon>Pseudomonadota</taxon>
        <taxon>Betaproteobacteria</taxon>
        <taxon>Burkholderiales</taxon>
        <taxon>Sutterellaceae</taxon>
        <taxon>Parasutterella</taxon>
    </lineage>
</organism>
<dbReference type="GeneID" id="43348788"/>
<name>F3QKB3_9BURK</name>
<evidence type="ECO:0000313" key="2">
    <source>
        <dbReference type="Proteomes" id="UP000005156"/>
    </source>
</evidence>
<sequence>MTAPLGNVKASVPPEQLKAKMNPGDVSFLGFERKDNVFTVTFAWIDMIGGHHEHTFARGDIFADFNKVLKVFTDGGLPIDPAKADDFHMRLCQLSTVMVQEQAPAAKAEAKKEEAPAK</sequence>
<dbReference type="EMBL" id="AFBP01000036">
    <property type="protein sequence ID" value="EGG54547.1"/>
    <property type="molecule type" value="Genomic_DNA"/>
</dbReference>
<evidence type="ECO:0000313" key="1">
    <source>
        <dbReference type="EMBL" id="EGG54547.1"/>
    </source>
</evidence>
<dbReference type="OrthoDB" id="9913457at2"/>
<gene>
    <name evidence="1" type="ORF">HMPREF9439_01371</name>
</gene>